<feature type="chain" id="PRO_5008147173" evidence="4">
    <location>
        <begin position="21"/>
        <end position="284"/>
    </location>
</feature>
<sequence length="284" mass="31403">MNTPKFVLLLLGFSLYYKLGDIVHAASGNGQQQHGTEGQCDKNSEMDFDCGDGELRTRCITSFWHCDQVFDCSTGKDELDCMYLHKCPTGHIACRNGDCFSATSRCDGHNDCDDGWDERGCNEAKRSTAESSLNIVQKIHNRPADEEEHENGLDITDVEGQAEAMVDESDRETNSAASFLLFSTLLFIAVSLVGFVIFRRYPSTVSRLNQTFKEFNQSISSSARTLLNNGRASSVQSHVTIATSANNNNNDHQFFDNPLHLQNPLVLSVHSTAPRSTIGQPPIV</sequence>
<feature type="disulfide bond" evidence="2">
    <location>
        <begin position="94"/>
        <end position="112"/>
    </location>
</feature>
<dbReference type="SUPFAM" id="SSF57424">
    <property type="entry name" value="LDL receptor-like module"/>
    <property type="match status" value="2"/>
</dbReference>
<dbReference type="InterPro" id="IPR036055">
    <property type="entry name" value="LDL_receptor-like_sf"/>
</dbReference>
<reference evidence="5" key="1">
    <citation type="submission" date="2013-12" db="EMBL/GenBank/DDBJ databases">
        <authorList>
            <person name="Aslett M."/>
        </authorList>
    </citation>
    <scope>NUCLEOTIDE SEQUENCE [LARGE SCALE GENOMIC DNA]</scope>
    <source>
        <strain evidence="5">Lindley</strain>
    </source>
</reference>
<name>A0A183C7D5_GLOPA</name>
<keyword evidence="3" id="KW-0472">Membrane</keyword>
<keyword evidence="5" id="KW-1185">Reference proteome</keyword>
<dbReference type="PROSITE" id="PS50068">
    <property type="entry name" value="LDLRA_2"/>
    <property type="match status" value="2"/>
</dbReference>
<reference evidence="6" key="3">
    <citation type="submission" date="2016-06" db="UniProtKB">
        <authorList>
            <consortium name="WormBaseParasite"/>
        </authorList>
    </citation>
    <scope>IDENTIFICATION</scope>
</reference>
<organism evidence="5 6">
    <name type="scientific">Globodera pallida</name>
    <name type="common">Potato cyst nematode worm</name>
    <name type="synonym">Heterodera pallida</name>
    <dbReference type="NCBI Taxonomy" id="36090"/>
    <lineage>
        <taxon>Eukaryota</taxon>
        <taxon>Metazoa</taxon>
        <taxon>Ecdysozoa</taxon>
        <taxon>Nematoda</taxon>
        <taxon>Chromadorea</taxon>
        <taxon>Rhabditida</taxon>
        <taxon>Tylenchina</taxon>
        <taxon>Tylenchomorpha</taxon>
        <taxon>Tylenchoidea</taxon>
        <taxon>Heteroderidae</taxon>
        <taxon>Heteroderinae</taxon>
        <taxon>Globodera</taxon>
    </lineage>
</organism>
<accession>A0A183C7D5</accession>
<evidence type="ECO:0000256" key="1">
    <source>
        <dbReference type="ARBA" id="ARBA00023157"/>
    </source>
</evidence>
<dbReference type="AlphaFoldDB" id="A0A183C7D5"/>
<feature type="disulfide bond" evidence="2">
    <location>
        <begin position="87"/>
        <end position="99"/>
    </location>
</feature>
<dbReference type="InterPro" id="IPR051221">
    <property type="entry name" value="LDLR-related"/>
</dbReference>
<keyword evidence="3" id="KW-0812">Transmembrane</keyword>
<dbReference type="PRINTS" id="PR00261">
    <property type="entry name" value="LDLRECEPTOR"/>
</dbReference>
<evidence type="ECO:0000313" key="5">
    <source>
        <dbReference type="Proteomes" id="UP000050741"/>
    </source>
</evidence>
<evidence type="ECO:0000256" key="3">
    <source>
        <dbReference type="SAM" id="Phobius"/>
    </source>
</evidence>
<dbReference type="Gene3D" id="4.10.400.10">
    <property type="entry name" value="Low-density Lipoprotein Receptor"/>
    <property type="match status" value="2"/>
</dbReference>
<keyword evidence="3" id="KW-1133">Transmembrane helix</keyword>
<dbReference type="WBParaSite" id="GPLIN_000878100">
    <property type="protein sequence ID" value="GPLIN_000878100"/>
    <property type="gene ID" value="GPLIN_000878100"/>
</dbReference>
<feature type="disulfide bond" evidence="2">
    <location>
        <begin position="106"/>
        <end position="121"/>
    </location>
</feature>
<protein>
    <submittedName>
        <fullName evidence="6">Low-density lipoprotein receptor domain class A</fullName>
    </submittedName>
</protein>
<dbReference type="InterPro" id="IPR002172">
    <property type="entry name" value="LDrepeatLR_classA_rpt"/>
</dbReference>
<keyword evidence="4" id="KW-0732">Signal</keyword>
<dbReference type="Proteomes" id="UP000050741">
    <property type="component" value="Unassembled WGS sequence"/>
</dbReference>
<dbReference type="GO" id="GO:0005886">
    <property type="term" value="C:plasma membrane"/>
    <property type="evidence" value="ECO:0007669"/>
    <property type="project" value="TreeGrafter"/>
</dbReference>
<dbReference type="CDD" id="cd00112">
    <property type="entry name" value="LDLa"/>
    <property type="match status" value="2"/>
</dbReference>
<dbReference type="SMART" id="SM00192">
    <property type="entry name" value="LDLa"/>
    <property type="match status" value="2"/>
</dbReference>
<feature type="signal peptide" evidence="4">
    <location>
        <begin position="1"/>
        <end position="20"/>
    </location>
</feature>
<evidence type="ECO:0000256" key="4">
    <source>
        <dbReference type="SAM" id="SignalP"/>
    </source>
</evidence>
<keyword evidence="1 2" id="KW-1015">Disulfide bond</keyword>
<dbReference type="GO" id="GO:0043235">
    <property type="term" value="C:receptor complex"/>
    <property type="evidence" value="ECO:0007669"/>
    <property type="project" value="TreeGrafter"/>
</dbReference>
<feature type="transmembrane region" description="Helical" evidence="3">
    <location>
        <begin position="179"/>
        <end position="198"/>
    </location>
</feature>
<dbReference type="PANTHER" id="PTHR22722">
    <property type="entry name" value="LOW-DENSITY LIPOPROTEIN RECEPTOR-RELATED PROTEIN 2-RELATED"/>
    <property type="match status" value="1"/>
</dbReference>
<evidence type="ECO:0000313" key="6">
    <source>
        <dbReference type="WBParaSite" id="GPLIN_000878100"/>
    </source>
</evidence>
<evidence type="ECO:0000256" key="2">
    <source>
        <dbReference type="PROSITE-ProRule" id="PRU00124"/>
    </source>
</evidence>
<feature type="disulfide bond" evidence="2">
    <location>
        <begin position="66"/>
        <end position="81"/>
    </location>
</feature>
<comment type="caution">
    <text evidence="2">Lacks conserved residue(s) required for the propagation of feature annotation.</text>
</comment>
<proteinExistence type="predicted"/>
<dbReference type="Pfam" id="PF00057">
    <property type="entry name" value="Ldl_recept_a"/>
    <property type="match status" value="1"/>
</dbReference>
<reference evidence="5" key="2">
    <citation type="submission" date="2014-05" db="EMBL/GenBank/DDBJ databases">
        <title>The genome and life-stage specific transcriptomes of Globodera pallida elucidate key aspects of plant parasitism by a cyst nematode.</title>
        <authorList>
            <person name="Cotton J.A."/>
            <person name="Lilley C.J."/>
            <person name="Jones L.M."/>
            <person name="Kikuchi T."/>
            <person name="Reid A.J."/>
            <person name="Thorpe P."/>
            <person name="Tsai I.J."/>
            <person name="Beasley H."/>
            <person name="Blok V."/>
            <person name="Cock P.J.A."/>
            <person name="Van den Akker S.E."/>
            <person name="Holroyd N."/>
            <person name="Hunt M."/>
            <person name="Mantelin S."/>
            <person name="Naghra H."/>
            <person name="Pain A."/>
            <person name="Palomares-Rius J.E."/>
            <person name="Zarowiecki M."/>
            <person name="Berriman M."/>
            <person name="Jones J.T."/>
            <person name="Urwin P.E."/>
        </authorList>
    </citation>
    <scope>NUCLEOTIDE SEQUENCE [LARGE SCALE GENOMIC DNA]</scope>
    <source>
        <strain evidence="5">Lindley</strain>
    </source>
</reference>